<name>A0A101M4J9_PICGL</name>
<dbReference type="AlphaFoldDB" id="A0A101M4J9"/>
<comment type="caution">
    <text evidence="1">The sequence shown here is derived from an EMBL/GenBank/DDBJ whole genome shotgun (WGS) entry which is preliminary data.</text>
</comment>
<evidence type="ECO:0000313" key="1">
    <source>
        <dbReference type="EMBL" id="KUM50848.1"/>
    </source>
</evidence>
<reference evidence="1" key="1">
    <citation type="journal article" date="2015" name="Genome Biol. Evol.">
        <title>Organellar Genomes of White Spruce (Picea glauca): Assembly and Annotation.</title>
        <authorList>
            <person name="Jackman S.D."/>
            <person name="Warren R.L."/>
            <person name="Gibb E.A."/>
            <person name="Vandervalk B.P."/>
            <person name="Mohamadi H."/>
            <person name="Chu J."/>
            <person name="Raymond A."/>
            <person name="Pleasance S."/>
            <person name="Coope R."/>
            <person name="Wildung M.R."/>
            <person name="Ritland C.E."/>
            <person name="Bousquet J."/>
            <person name="Jones S.J."/>
            <person name="Bohlmann J."/>
            <person name="Birol I."/>
        </authorList>
    </citation>
    <scope>NUCLEOTIDE SEQUENCE [LARGE SCALE GENOMIC DNA]</scope>
    <source>
        <tissue evidence="1">Flushing bud</tissue>
    </source>
</reference>
<gene>
    <name evidence="1" type="ORF">ABT39_MTgene694</name>
</gene>
<dbReference type="EMBL" id="LKAM01000001">
    <property type="protein sequence ID" value="KUM50848.1"/>
    <property type="molecule type" value="Genomic_DNA"/>
</dbReference>
<geneLocation type="mitochondrion" evidence="1"/>
<proteinExistence type="predicted"/>
<protein>
    <submittedName>
        <fullName evidence="1">Uncharacterized protein</fullName>
    </submittedName>
</protein>
<keyword evidence="1" id="KW-0496">Mitochondrion</keyword>
<organism evidence="1">
    <name type="scientific">Picea glauca</name>
    <name type="common">White spruce</name>
    <name type="synonym">Pinus glauca</name>
    <dbReference type="NCBI Taxonomy" id="3330"/>
    <lineage>
        <taxon>Eukaryota</taxon>
        <taxon>Viridiplantae</taxon>
        <taxon>Streptophyta</taxon>
        <taxon>Embryophyta</taxon>
        <taxon>Tracheophyta</taxon>
        <taxon>Spermatophyta</taxon>
        <taxon>Pinopsida</taxon>
        <taxon>Pinidae</taxon>
        <taxon>Conifers I</taxon>
        <taxon>Pinales</taxon>
        <taxon>Pinaceae</taxon>
        <taxon>Picea</taxon>
    </lineage>
</organism>
<sequence length="63" mass="7160">MNECTCSVHARVSMQPLPNELTPWKGSRPSLLLYQATNNRLDRLNYFDGCKVGGLLKIDYLDC</sequence>
<accession>A0A101M4J9</accession>